<evidence type="ECO:0000256" key="1">
    <source>
        <dbReference type="ARBA" id="ARBA00001974"/>
    </source>
</evidence>
<protein>
    <recommendedName>
        <fullName evidence="6">Cryptochrome/DNA photolyase FAD-binding domain-containing protein</fullName>
    </recommendedName>
</protein>
<dbReference type="EMBL" id="HBIM01018074">
    <property type="protein sequence ID" value="CAE0416878.1"/>
    <property type="molecule type" value="Transcribed_RNA"/>
</dbReference>
<evidence type="ECO:0000256" key="4">
    <source>
        <dbReference type="ARBA" id="ARBA00022827"/>
    </source>
</evidence>
<accession>A0A7S3LA32</accession>
<evidence type="ECO:0000313" key="7">
    <source>
        <dbReference type="EMBL" id="CAE0416878.1"/>
    </source>
</evidence>
<dbReference type="GO" id="GO:0003904">
    <property type="term" value="F:deoxyribodipyrimidine photo-lyase activity"/>
    <property type="evidence" value="ECO:0007669"/>
    <property type="project" value="TreeGrafter"/>
</dbReference>
<dbReference type="InterPro" id="IPR002081">
    <property type="entry name" value="Cryptochrome/DNA_photolyase_1"/>
</dbReference>
<keyword evidence="4" id="KW-0274">FAD</keyword>
<proteinExistence type="inferred from homology"/>
<dbReference type="PANTHER" id="PTHR11455:SF22">
    <property type="entry name" value="CRYPTOCHROME DASH"/>
    <property type="match status" value="1"/>
</dbReference>
<dbReference type="PANTHER" id="PTHR11455">
    <property type="entry name" value="CRYPTOCHROME"/>
    <property type="match status" value="1"/>
</dbReference>
<evidence type="ECO:0000256" key="3">
    <source>
        <dbReference type="ARBA" id="ARBA00022630"/>
    </source>
</evidence>
<sequence length="201" mass="23127">MGKETFARDGPVVVASRKKIKQKSNNNSHRKNPSEWKSIAQHSETFARWATGQTGFPLVDAAMKELVQTGFCSNRVRQNVASFLSKDLRLDWRAGAEWFQICLADHCVAANYGNWSYFAGTGNDPKNRHFRTISQAMRYDPDGTYVRKWLPALQAQPPPNDDVQACFRPWDYNIEPWPVPMVDVSTQYSWTDMQELENHQQ</sequence>
<feature type="site" description="Electron transfer via tryptophanyl radical" evidence="5">
    <location>
        <position position="36"/>
    </location>
</feature>
<reference evidence="7" key="1">
    <citation type="submission" date="2021-01" db="EMBL/GenBank/DDBJ databases">
        <authorList>
            <person name="Corre E."/>
            <person name="Pelletier E."/>
            <person name="Niang G."/>
            <person name="Scheremetjew M."/>
            <person name="Finn R."/>
            <person name="Kale V."/>
            <person name="Holt S."/>
            <person name="Cochrane G."/>
            <person name="Meng A."/>
            <person name="Brown T."/>
            <person name="Cohen L."/>
        </authorList>
    </citation>
    <scope>NUCLEOTIDE SEQUENCE</scope>
    <source>
        <strain evidence="7">CCMP127</strain>
    </source>
</reference>
<organism evidence="7">
    <name type="scientific">Amphora coffeiformis</name>
    <dbReference type="NCBI Taxonomy" id="265554"/>
    <lineage>
        <taxon>Eukaryota</taxon>
        <taxon>Sar</taxon>
        <taxon>Stramenopiles</taxon>
        <taxon>Ochrophyta</taxon>
        <taxon>Bacillariophyta</taxon>
        <taxon>Bacillariophyceae</taxon>
        <taxon>Bacillariophycidae</taxon>
        <taxon>Thalassiophysales</taxon>
        <taxon>Catenulaceae</taxon>
        <taxon>Amphora</taxon>
    </lineage>
</organism>
<dbReference type="GO" id="GO:0003677">
    <property type="term" value="F:DNA binding"/>
    <property type="evidence" value="ECO:0007669"/>
    <property type="project" value="TreeGrafter"/>
</dbReference>
<dbReference type="GO" id="GO:0071949">
    <property type="term" value="F:FAD binding"/>
    <property type="evidence" value="ECO:0007669"/>
    <property type="project" value="TreeGrafter"/>
</dbReference>
<feature type="site" description="Electron transfer via tryptophanyl radical" evidence="5">
    <location>
        <position position="92"/>
    </location>
</feature>
<keyword evidence="3" id="KW-0285">Flavoprotein</keyword>
<dbReference type="Gene3D" id="1.10.579.10">
    <property type="entry name" value="DNA Cyclobutane Dipyrimidine Photolyase, subunit A, domain 3"/>
    <property type="match status" value="1"/>
</dbReference>
<feature type="site" description="Electron transfer via tryptophanyl radical" evidence="5">
    <location>
        <position position="115"/>
    </location>
</feature>
<dbReference type="GO" id="GO:0000719">
    <property type="term" value="P:photoreactive repair"/>
    <property type="evidence" value="ECO:0007669"/>
    <property type="project" value="TreeGrafter"/>
</dbReference>
<dbReference type="PRINTS" id="PR00147">
    <property type="entry name" value="DNAPHOTLYASE"/>
</dbReference>
<dbReference type="InterPro" id="IPR036134">
    <property type="entry name" value="Crypto/Photolyase_FAD-like_sf"/>
</dbReference>
<gene>
    <name evidence="7" type="ORF">ACOF00016_LOCUS13885</name>
</gene>
<evidence type="ECO:0000256" key="2">
    <source>
        <dbReference type="ARBA" id="ARBA00005862"/>
    </source>
</evidence>
<comment type="cofactor">
    <cofactor evidence="1">
        <name>FAD</name>
        <dbReference type="ChEBI" id="CHEBI:57692"/>
    </cofactor>
</comment>
<comment type="similarity">
    <text evidence="2">Belongs to the DNA photolyase class-1 family.</text>
</comment>
<dbReference type="Pfam" id="PF03441">
    <property type="entry name" value="FAD_binding_7"/>
    <property type="match status" value="1"/>
</dbReference>
<evidence type="ECO:0000259" key="6">
    <source>
        <dbReference type="Pfam" id="PF03441"/>
    </source>
</evidence>
<dbReference type="InterPro" id="IPR005101">
    <property type="entry name" value="Cryptochr/Photolyase_FAD-bd"/>
</dbReference>
<dbReference type="AlphaFoldDB" id="A0A7S3LA32"/>
<dbReference type="SUPFAM" id="SSF48173">
    <property type="entry name" value="Cryptochrome/photolyase FAD-binding domain"/>
    <property type="match status" value="1"/>
</dbReference>
<evidence type="ECO:0000256" key="5">
    <source>
        <dbReference type="PIRSR" id="PIRSR602081-2"/>
    </source>
</evidence>
<feature type="domain" description="Cryptochrome/DNA photolyase FAD-binding" evidence="6">
    <location>
        <begin position="15"/>
        <end position="186"/>
    </location>
</feature>
<name>A0A7S3LA32_9STRA</name>